<evidence type="ECO:0000313" key="3">
    <source>
        <dbReference type="Proteomes" id="UP000314294"/>
    </source>
</evidence>
<proteinExistence type="predicted"/>
<dbReference type="AlphaFoldDB" id="A0A4Z2HCL6"/>
<keyword evidence="3" id="KW-1185">Reference proteome</keyword>
<reference evidence="2 3" key="1">
    <citation type="submission" date="2019-03" db="EMBL/GenBank/DDBJ databases">
        <title>First draft genome of Liparis tanakae, snailfish: a comprehensive survey of snailfish specific genes.</title>
        <authorList>
            <person name="Kim W."/>
            <person name="Song I."/>
            <person name="Jeong J.-H."/>
            <person name="Kim D."/>
            <person name="Kim S."/>
            <person name="Ryu S."/>
            <person name="Song J.Y."/>
            <person name="Lee S.K."/>
        </authorList>
    </citation>
    <scope>NUCLEOTIDE SEQUENCE [LARGE SCALE GENOMIC DNA]</scope>
    <source>
        <tissue evidence="2">Muscle</tissue>
    </source>
</reference>
<comment type="caution">
    <text evidence="2">The sequence shown here is derived from an EMBL/GenBank/DDBJ whole genome shotgun (WGS) entry which is preliminary data.</text>
</comment>
<protein>
    <recommendedName>
        <fullName evidence="4">Secreted protein</fullName>
    </recommendedName>
</protein>
<evidence type="ECO:0000313" key="2">
    <source>
        <dbReference type="EMBL" id="TNN63250.1"/>
    </source>
</evidence>
<organism evidence="2 3">
    <name type="scientific">Liparis tanakae</name>
    <name type="common">Tanaka's snailfish</name>
    <dbReference type="NCBI Taxonomy" id="230148"/>
    <lineage>
        <taxon>Eukaryota</taxon>
        <taxon>Metazoa</taxon>
        <taxon>Chordata</taxon>
        <taxon>Craniata</taxon>
        <taxon>Vertebrata</taxon>
        <taxon>Euteleostomi</taxon>
        <taxon>Actinopterygii</taxon>
        <taxon>Neopterygii</taxon>
        <taxon>Teleostei</taxon>
        <taxon>Neoteleostei</taxon>
        <taxon>Acanthomorphata</taxon>
        <taxon>Eupercaria</taxon>
        <taxon>Perciformes</taxon>
        <taxon>Cottioidei</taxon>
        <taxon>Cottales</taxon>
        <taxon>Liparidae</taxon>
        <taxon>Liparis</taxon>
    </lineage>
</organism>
<feature type="chain" id="PRO_5021330599" description="Secreted protein" evidence="1">
    <location>
        <begin position="22"/>
        <end position="197"/>
    </location>
</feature>
<evidence type="ECO:0008006" key="4">
    <source>
        <dbReference type="Google" id="ProtNLM"/>
    </source>
</evidence>
<dbReference type="Proteomes" id="UP000314294">
    <property type="component" value="Unassembled WGS sequence"/>
</dbReference>
<gene>
    <name evidence="2" type="ORF">EYF80_026501</name>
</gene>
<dbReference type="EMBL" id="SRLO01000277">
    <property type="protein sequence ID" value="TNN63250.1"/>
    <property type="molecule type" value="Genomic_DNA"/>
</dbReference>
<name>A0A4Z2HCL6_9TELE</name>
<keyword evidence="1" id="KW-0732">Signal</keyword>
<evidence type="ECO:0000256" key="1">
    <source>
        <dbReference type="SAM" id="SignalP"/>
    </source>
</evidence>
<accession>A0A4Z2HCL6</accession>
<sequence>MNLSRTAPLPILSCALSGVSSVRMLWMGASSSAVFTSSHPAYSCARSSCTNSVIFFQWPVARSTSSMETTCCLFSVEKTMSKVFALPLETISNTGPEPSRFSTVRRLPLVRLNCLKLSSRRNPRSAWMESIRSRKALSETGGIRVTPWFFFGTWMCSNKSNTLLSSRLSAGCKMQQIEKWGQRSQHVSSAEEKEAVC</sequence>
<feature type="signal peptide" evidence="1">
    <location>
        <begin position="1"/>
        <end position="21"/>
    </location>
</feature>